<evidence type="ECO:0000256" key="5">
    <source>
        <dbReference type="ARBA" id="ARBA00022989"/>
    </source>
</evidence>
<accession>A0A9D2BEX5</accession>
<organism evidence="8 9">
    <name type="scientific">Candidatus Anaerobutyricum stercoripullorum</name>
    <dbReference type="NCBI Taxonomy" id="2838456"/>
    <lineage>
        <taxon>Bacteria</taxon>
        <taxon>Bacillati</taxon>
        <taxon>Bacillota</taxon>
        <taxon>Clostridia</taxon>
        <taxon>Lachnospirales</taxon>
        <taxon>Lachnospiraceae</taxon>
        <taxon>Anaerobutyricum</taxon>
    </lineage>
</organism>
<dbReference type="CDD" id="cd13134">
    <property type="entry name" value="MATE_like_8"/>
    <property type="match status" value="1"/>
</dbReference>
<sequence length="448" mass="48997">MNAENKTLLKKLLVLVLPMALQNLMASLVSASDALMLGLLNQSSLSAVSLAGQVQFVLSLFLGAFSIGESVLAAQYWGKGEKHRLEEILGIVLRFSIFVSFLFTLAALFAPGALMRIFTNDTELIRLGASYLRIVSLSYFFMGISQMYLCIMKNTNRALRSTLYSSSAVILNIVINAILIFGLFGFPALGIAGAAIATTISRGVELALIFYENVRQSDVRIYIRNILHPVAWLQKDYIHYTWPSLANQVIWGCGFTMTSVIMGHLGTDAVAANSIAQIAKNLAACLCLGIGTGSGIIIGNELGQGNLTRARKTGNKLCVISLIAGTGSCLILFACIPLILQFAGTLSPKSHEYLQFMLFVCSYYMIGKSFSATVIGGIFSAGGDTRFGLLCDTINMWAIIVPIGFIAAFALNLPVPVVYFLLNLDEFTKMPVEIWYYRRYRWVKNITK</sequence>
<comment type="subcellular location">
    <subcellularLocation>
        <location evidence="1">Cell membrane</location>
        <topology evidence="1">Multi-pass membrane protein</topology>
    </subcellularLocation>
</comment>
<reference evidence="8" key="1">
    <citation type="journal article" date="2021" name="PeerJ">
        <title>Extensive microbial diversity within the chicken gut microbiome revealed by metagenomics and culture.</title>
        <authorList>
            <person name="Gilroy R."/>
            <person name="Ravi A."/>
            <person name="Getino M."/>
            <person name="Pursley I."/>
            <person name="Horton D.L."/>
            <person name="Alikhan N.F."/>
            <person name="Baker D."/>
            <person name="Gharbi K."/>
            <person name="Hall N."/>
            <person name="Watson M."/>
            <person name="Adriaenssens E.M."/>
            <person name="Foster-Nyarko E."/>
            <person name="Jarju S."/>
            <person name="Secka A."/>
            <person name="Antonio M."/>
            <person name="Oren A."/>
            <person name="Chaudhuri R.R."/>
            <person name="La Ragione R."/>
            <person name="Hildebrand F."/>
            <person name="Pallen M.J."/>
        </authorList>
    </citation>
    <scope>NUCLEOTIDE SEQUENCE</scope>
    <source>
        <strain evidence="8">ChiSxjej3B15-1167</strain>
    </source>
</reference>
<evidence type="ECO:0000256" key="3">
    <source>
        <dbReference type="ARBA" id="ARBA00022475"/>
    </source>
</evidence>
<dbReference type="GO" id="GO:0005886">
    <property type="term" value="C:plasma membrane"/>
    <property type="evidence" value="ECO:0007669"/>
    <property type="project" value="UniProtKB-SubCell"/>
</dbReference>
<feature type="transmembrane region" description="Helical" evidence="7">
    <location>
        <begin position="88"/>
        <end position="110"/>
    </location>
</feature>
<evidence type="ECO:0000313" key="8">
    <source>
        <dbReference type="EMBL" id="HIX72749.1"/>
    </source>
</evidence>
<dbReference type="Pfam" id="PF01554">
    <property type="entry name" value="MatE"/>
    <property type="match status" value="2"/>
</dbReference>
<dbReference type="NCBIfam" id="TIGR00797">
    <property type="entry name" value="matE"/>
    <property type="match status" value="1"/>
</dbReference>
<evidence type="ECO:0000256" key="4">
    <source>
        <dbReference type="ARBA" id="ARBA00022692"/>
    </source>
</evidence>
<keyword evidence="4 7" id="KW-0812">Transmembrane</keyword>
<keyword evidence="2" id="KW-0813">Transport</keyword>
<dbReference type="PIRSF" id="PIRSF006603">
    <property type="entry name" value="DinF"/>
    <property type="match status" value="1"/>
</dbReference>
<dbReference type="InterPro" id="IPR002528">
    <property type="entry name" value="MATE_fam"/>
</dbReference>
<dbReference type="Proteomes" id="UP000886805">
    <property type="component" value="Unassembled WGS sequence"/>
</dbReference>
<proteinExistence type="predicted"/>
<dbReference type="PANTHER" id="PTHR42925:SF2">
    <property type="entry name" value="NA+ DRIVEN MULTIDRUG EFFLUX PUMP"/>
    <property type="match status" value="1"/>
</dbReference>
<reference evidence="8" key="2">
    <citation type="submission" date="2021-04" db="EMBL/GenBank/DDBJ databases">
        <authorList>
            <person name="Gilroy R."/>
        </authorList>
    </citation>
    <scope>NUCLEOTIDE SEQUENCE</scope>
    <source>
        <strain evidence="8">ChiSxjej3B15-1167</strain>
    </source>
</reference>
<dbReference type="PANTHER" id="PTHR42925">
    <property type="entry name" value="MULTIDRUG AND TOXIN EFFLUX PROTEIN MATE FAMILY"/>
    <property type="match status" value="1"/>
</dbReference>
<feature type="transmembrane region" description="Helical" evidence="7">
    <location>
        <begin position="317"/>
        <end position="344"/>
    </location>
</feature>
<feature type="transmembrane region" description="Helical" evidence="7">
    <location>
        <begin position="356"/>
        <end position="382"/>
    </location>
</feature>
<protein>
    <submittedName>
        <fullName evidence="8">MATE family efflux transporter</fullName>
    </submittedName>
</protein>
<evidence type="ECO:0000313" key="9">
    <source>
        <dbReference type="Proteomes" id="UP000886805"/>
    </source>
</evidence>
<name>A0A9D2BEX5_9FIRM</name>
<feature type="transmembrane region" description="Helical" evidence="7">
    <location>
        <begin position="130"/>
        <end position="151"/>
    </location>
</feature>
<gene>
    <name evidence="8" type="ORF">H9849_06970</name>
</gene>
<feature type="transmembrane region" description="Helical" evidence="7">
    <location>
        <begin position="55"/>
        <end position="76"/>
    </location>
</feature>
<keyword evidence="6 7" id="KW-0472">Membrane</keyword>
<evidence type="ECO:0000256" key="7">
    <source>
        <dbReference type="SAM" id="Phobius"/>
    </source>
</evidence>
<feature type="transmembrane region" description="Helical" evidence="7">
    <location>
        <begin position="163"/>
        <end position="184"/>
    </location>
</feature>
<dbReference type="InterPro" id="IPR048279">
    <property type="entry name" value="MdtK-like"/>
</dbReference>
<dbReference type="AlphaFoldDB" id="A0A9D2BEX5"/>
<dbReference type="InterPro" id="IPR047135">
    <property type="entry name" value="YsiQ"/>
</dbReference>
<evidence type="ECO:0000256" key="6">
    <source>
        <dbReference type="ARBA" id="ARBA00023136"/>
    </source>
</evidence>
<dbReference type="GO" id="GO:0042910">
    <property type="term" value="F:xenobiotic transmembrane transporter activity"/>
    <property type="evidence" value="ECO:0007669"/>
    <property type="project" value="InterPro"/>
</dbReference>
<evidence type="ECO:0000256" key="2">
    <source>
        <dbReference type="ARBA" id="ARBA00022448"/>
    </source>
</evidence>
<comment type="caution">
    <text evidence="8">The sequence shown here is derived from an EMBL/GenBank/DDBJ whole genome shotgun (WGS) entry which is preliminary data.</text>
</comment>
<dbReference type="EMBL" id="DXEQ01000207">
    <property type="protein sequence ID" value="HIX72749.1"/>
    <property type="molecule type" value="Genomic_DNA"/>
</dbReference>
<evidence type="ECO:0000256" key="1">
    <source>
        <dbReference type="ARBA" id="ARBA00004651"/>
    </source>
</evidence>
<keyword evidence="5 7" id="KW-1133">Transmembrane helix</keyword>
<dbReference type="GO" id="GO:0015297">
    <property type="term" value="F:antiporter activity"/>
    <property type="evidence" value="ECO:0007669"/>
    <property type="project" value="InterPro"/>
</dbReference>
<feature type="transmembrane region" description="Helical" evidence="7">
    <location>
        <begin position="190"/>
        <end position="211"/>
    </location>
</feature>
<feature type="transmembrane region" description="Helical" evidence="7">
    <location>
        <begin position="394"/>
        <end position="422"/>
    </location>
</feature>
<keyword evidence="3" id="KW-1003">Cell membrane</keyword>